<keyword evidence="2" id="KW-1185">Reference proteome</keyword>
<reference evidence="1" key="3">
    <citation type="submission" date="2025-09" db="UniProtKB">
        <authorList>
            <consortium name="Ensembl"/>
        </authorList>
    </citation>
    <scope>IDENTIFICATION</scope>
</reference>
<accession>A0AAY4EGH6</accession>
<evidence type="ECO:0008006" key="3">
    <source>
        <dbReference type="Google" id="ProtNLM"/>
    </source>
</evidence>
<evidence type="ECO:0000313" key="2">
    <source>
        <dbReference type="Proteomes" id="UP000694580"/>
    </source>
</evidence>
<dbReference type="Proteomes" id="UP000694580">
    <property type="component" value="Chromosome 13"/>
</dbReference>
<reference evidence="1" key="2">
    <citation type="submission" date="2025-08" db="UniProtKB">
        <authorList>
            <consortium name="Ensembl"/>
        </authorList>
    </citation>
    <scope>IDENTIFICATION</scope>
</reference>
<reference evidence="1 2" key="1">
    <citation type="submission" date="2020-06" db="EMBL/GenBank/DDBJ databases">
        <authorList>
            <consortium name="Wellcome Sanger Institute Data Sharing"/>
        </authorList>
    </citation>
    <scope>NUCLEOTIDE SEQUENCE [LARGE SCALE GENOMIC DNA]</scope>
</reference>
<organism evidence="1 2">
    <name type="scientific">Denticeps clupeoides</name>
    <name type="common">denticle herring</name>
    <dbReference type="NCBI Taxonomy" id="299321"/>
    <lineage>
        <taxon>Eukaryota</taxon>
        <taxon>Metazoa</taxon>
        <taxon>Chordata</taxon>
        <taxon>Craniata</taxon>
        <taxon>Vertebrata</taxon>
        <taxon>Euteleostomi</taxon>
        <taxon>Actinopterygii</taxon>
        <taxon>Neopterygii</taxon>
        <taxon>Teleostei</taxon>
        <taxon>Clupei</taxon>
        <taxon>Clupeiformes</taxon>
        <taxon>Denticipitoidei</taxon>
        <taxon>Denticipitidae</taxon>
        <taxon>Denticeps</taxon>
    </lineage>
</organism>
<dbReference type="AlphaFoldDB" id="A0AAY4EGH6"/>
<dbReference type="Ensembl" id="ENSDCDT00010067194.1">
    <property type="protein sequence ID" value="ENSDCDP00010056548.1"/>
    <property type="gene ID" value="ENSDCDG00010032208.1"/>
</dbReference>
<evidence type="ECO:0000313" key="1">
    <source>
        <dbReference type="Ensembl" id="ENSDCDP00010056548.1"/>
    </source>
</evidence>
<sequence>LLLFISNPISSLPPVLSLLNEFSYFSGYKLNLHKSELFLLNNIALTTDMHNFPFKIVKHQFTYLGITITRKHKHLFKEN</sequence>
<name>A0AAY4EGH6_9TELE</name>
<proteinExistence type="predicted"/>
<protein>
    <recommendedName>
        <fullName evidence="3">Reverse transcriptase</fullName>
    </recommendedName>
</protein>
<dbReference type="GeneTree" id="ENSGT01130000279487"/>